<evidence type="ECO:0000313" key="4">
    <source>
        <dbReference type="Proteomes" id="UP000515308"/>
    </source>
</evidence>
<protein>
    <submittedName>
        <fullName evidence="3">Fam-c protein</fullName>
    </submittedName>
</protein>
<dbReference type="VEuPathDB" id="PlasmoDB:PVLDE_0703420"/>
<dbReference type="NCBIfam" id="TIGR01601">
    <property type="entry name" value="PYST-C1"/>
    <property type="match status" value="1"/>
</dbReference>
<evidence type="ECO:0000259" key="2">
    <source>
        <dbReference type="Pfam" id="PF09690"/>
    </source>
</evidence>
<accession>A0A6V7S0Z6</accession>
<feature type="chain" id="PRO_5027891631" evidence="1">
    <location>
        <begin position="21"/>
        <end position="162"/>
    </location>
</feature>
<feature type="signal peptide" evidence="1">
    <location>
        <begin position="1"/>
        <end position="20"/>
    </location>
</feature>
<name>A0A6V7S0Z6_PLAVN</name>
<feature type="domain" description="PYST-C1-like N-terminal" evidence="2">
    <location>
        <begin position="27"/>
        <end position="89"/>
    </location>
</feature>
<dbReference type="EMBL" id="LR865369">
    <property type="protein sequence ID" value="CAD2089396.1"/>
    <property type="molecule type" value="Genomic_DNA"/>
</dbReference>
<organism evidence="3 4">
    <name type="scientific">Plasmodium vinckei lentum</name>
    <dbReference type="NCBI Taxonomy" id="138297"/>
    <lineage>
        <taxon>Eukaryota</taxon>
        <taxon>Sar</taxon>
        <taxon>Alveolata</taxon>
        <taxon>Apicomplexa</taxon>
        <taxon>Aconoidasida</taxon>
        <taxon>Haemosporida</taxon>
        <taxon>Plasmodiidae</taxon>
        <taxon>Plasmodium</taxon>
        <taxon>Plasmodium (Vinckeia)</taxon>
    </lineage>
</organism>
<reference evidence="3 4" key="1">
    <citation type="submission" date="2020-08" db="EMBL/GenBank/DDBJ databases">
        <authorList>
            <person name="Ramaprasad A."/>
        </authorList>
    </citation>
    <scope>NUCLEOTIDE SEQUENCE [LARGE SCALE GENOMIC DNA]</scope>
</reference>
<evidence type="ECO:0000313" key="3">
    <source>
        <dbReference type="EMBL" id="CAD2089396.1"/>
    </source>
</evidence>
<keyword evidence="1" id="KW-0732">Signal</keyword>
<evidence type="ECO:0000256" key="1">
    <source>
        <dbReference type="SAM" id="SignalP"/>
    </source>
</evidence>
<dbReference type="Proteomes" id="UP000515308">
    <property type="component" value="Chromosome PVLDE_07"/>
</dbReference>
<dbReference type="Pfam" id="PF09690">
    <property type="entry name" value="PYST-C1"/>
    <property type="match status" value="1"/>
</dbReference>
<proteinExistence type="predicted"/>
<dbReference type="InterPro" id="IPR006488">
    <property type="entry name" value="PYST-C1_N"/>
</dbReference>
<dbReference type="AlphaFoldDB" id="A0A6V7S0Z6"/>
<gene>
    <name evidence="3" type="ORF">PVLDE_0703420</name>
</gene>
<sequence>MNKRIFSLVCIVLYTLLAASMHCSQQKASTVGNKKVCGTKEINKRNEKNDIESKCETQLKSNNNYDTKDDEDNKGFNCFNIFKRNKKNKRTKTPPYSKTPLIHSYNQITEPSSNNNEFLHNVPLQTQKNLQEIFANNPEALKVILQLKEKLDNHHSKLKKSE</sequence>